<dbReference type="SUPFAM" id="SSF52425">
    <property type="entry name" value="Cryptochrome/photolyase, N-terminal domain"/>
    <property type="match status" value="1"/>
</dbReference>
<dbReference type="InterPro" id="IPR006050">
    <property type="entry name" value="DNA_photolyase_N"/>
</dbReference>
<evidence type="ECO:0000256" key="8">
    <source>
        <dbReference type="PIRSR" id="PIRSR602081-1"/>
    </source>
</evidence>
<dbReference type="PANTHER" id="PTHR11455">
    <property type="entry name" value="CRYPTOCHROME"/>
    <property type="match status" value="1"/>
</dbReference>
<dbReference type="Gene3D" id="3.40.50.620">
    <property type="entry name" value="HUPs"/>
    <property type="match status" value="1"/>
</dbReference>
<reference evidence="12 13" key="1">
    <citation type="submission" date="2019-02" db="EMBL/GenBank/DDBJ databases">
        <title>Deep-cultivation of Planctomycetes and their phenomic and genomic characterization uncovers novel biology.</title>
        <authorList>
            <person name="Wiegand S."/>
            <person name="Jogler M."/>
            <person name="Boedeker C."/>
            <person name="Pinto D."/>
            <person name="Vollmers J."/>
            <person name="Rivas-Marin E."/>
            <person name="Kohn T."/>
            <person name="Peeters S.H."/>
            <person name="Heuer A."/>
            <person name="Rast P."/>
            <person name="Oberbeckmann S."/>
            <person name="Bunk B."/>
            <person name="Jeske O."/>
            <person name="Meyerdierks A."/>
            <person name="Storesund J.E."/>
            <person name="Kallscheuer N."/>
            <person name="Luecker S."/>
            <person name="Lage O.M."/>
            <person name="Pohl T."/>
            <person name="Merkel B.J."/>
            <person name="Hornburger P."/>
            <person name="Mueller R.-W."/>
            <person name="Bruemmer F."/>
            <person name="Labrenz M."/>
            <person name="Spormann A.M."/>
            <person name="Op den Camp H."/>
            <person name="Overmann J."/>
            <person name="Amann R."/>
            <person name="Jetten M.S.M."/>
            <person name="Mascher T."/>
            <person name="Medema M.H."/>
            <person name="Devos D.P."/>
            <person name="Kaster A.-K."/>
            <person name="Ovreas L."/>
            <person name="Rohde M."/>
            <person name="Galperin M.Y."/>
            <person name="Jogler C."/>
        </authorList>
    </citation>
    <scope>NUCLEOTIDE SEQUENCE [LARGE SCALE GENOMIC DNA]</scope>
    <source>
        <strain evidence="12 13">Mal4</strain>
    </source>
</reference>
<dbReference type="InterPro" id="IPR005101">
    <property type="entry name" value="Cryptochr/Photolyase_FAD-bd"/>
</dbReference>
<organism evidence="12 13">
    <name type="scientific">Maioricimonas rarisocia</name>
    <dbReference type="NCBI Taxonomy" id="2528026"/>
    <lineage>
        <taxon>Bacteria</taxon>
        <taxon>Pseudomonadati</taxon>
        <taxon>Planctomycetota</taxon>
        <taxon>Planctomycetia</taxon>
        <taxon>Planctomycetales</taxon>
        <taxon>Planctomycetaceae</taxon>
        <taxon>Maioricimonas</taxon>
    </lineage>
</organism>
<dbReference type="PROSITE" id="PS51645">
    <property type="entry name" value="PHR_CRY_ALPHA_BETA"/>
    <property type="match status" value="1"/>
</dbReference>
<dbReference type="InterPro" id="IPR036134">
    <property type="entry name" value="Crypto/Photolyase_FAD-like_sf"/>
</dbReference>
<evidence type="ECO:0000259" key="11">
    <source>
        <dbReference type="PROSITE" id="PS51645"/>
    </source>
</evidence>
<evidence type="ECO:0000256" key="5">
    <source>
        <dbReference type="ARBA" id="ARBA00022827"/>
    </source>
</evidence>
<dbReference type="GO" id="GO:0000719">
    <property type="term" value="P:photoreactive repair"/>
    <property type="evidence" value="ECO:0007669"/>
    <property type="project" value="UniProtKB-ARBA"/>
</dbReference>
<feature type="domain" description="Photolyase/cryptochrome alpha/beta" evidence="11">
    <location>
        <begin position="4"/>
        <end position="133"/>
    </location>
</feature>
<keyword evidence="6 10" id="KW-0157">Chromophore</keyword>
<dbReference type="PANTHER" id="PTHR11455:SF9">
    <property type="entry name" value="CRYPTOCHROME CIRCADIAN CLOCK 5 ISOFORM X1"/>
    <property type="match status" value="1"/>
</dbReference>
<evidence type="ECO:0000313" key="13">
    <source>
        <dbReference type="Proteomes" id="UP000320496"/>
    </source>
</evidence>
<dbReference type="GO" id="GO:0071949">
    <property type="term" value="F:FAD binding"/>
    <property type="evidence" value="ECO:0007669"/>
    <property type="project" value="TreeGrafter"/>
</dbReference>
<keyword evidence="12" id="KW-0456">Lyase</keyword>
<protein>
    <recommendedName>
        <fullName evidence="3">Deoxyribodipyrimidine photo-lyase</fullName>
        <ecNumber evidence="2">4.1.99.3</ecNumber>
    </recommendedName>
</protein>
<dbReference type="KEGG" id="mri:Mal4_32660"/>
<dbReference type="PROSITE" id="PS00394">
    <property type="entry name" value="DNA_PHOTOLYASES_1_1"/>
    <property type="match status" value="1"/>
</dbReference>
<evidence type="ECO:0000256" key="6">
    <source>
        <dbReference type="ARBA" id="ARBA00022991"/>
    </source>
</evidence>
<dbReference type="FunFam" id="1.10.579.10:FF:000003">
    <property type="entry name" value="Deoxyribodipyrimidine photo-lyase"/>
    <property type="match status" value="1"/>
</dbReference>
<evidence type="ECO:0000256" key="2">
    <source>
        <dbReference type="ARBA" id="ARBA00013149"/>
    </source>
</evidence>
<dbReference type="OrthoDB" id="9772484at2"/>
<dbReference type="InterPro" id="IPR014729">
    <property type="entry name" value="Rossmann-like_a/b/a_fold"/>
</dbReference>
<keyword evidence="4 8" id="KW-0285">Flavoprotein</keyword>
<dbReference type="Gene3D" id="1.10.579.10">
    <property type="entry name" value="DNA Cyclobutane Dipyrimidine Photolyase, subunit A, domain 3"/>
    <property type="match status" value="1"/>
</dbReference>
<dbReference type="AlphaFoldDB" id="A0A517Z8X9"/>
<dbReference type="Gene3D" id="1.25.40.80">
    <property type="match status" value="1"/>
</dbReference>
<dbReference type="GO" id="GO:0003677">
    <property type="term" value="F:DNA binding"/>
    <property type="evidence" value="ECO:0007669"/>
    <property type="project" value="TreeGrafter"/>
</dbReference>
<feature type="binding site" evidence="8">
    <location>
        <position position="226"/>
    </location>
    <ligand>
        <name>FAD</name>
        <dbReference type="ChEBI" id="CHEBI:57692"/>
    </ligand>
</feature>
<dbReference type="EMBL" id="CP036275">
    <property type="protein sequence ID" value="QDU38934.1"/>
    <property type="molecule type" value="Genomic_DNA"/>
</dbReference>
<keyword evidence="5 8" id="KW-0274">FAD</keyword>
<evidence type="ECO:0000313" key="12">
    <source>
        <dbReference type="EMBL" id="QDU38934.1"/>
    </source>
</evidence>
<dbReference type="RefSeq" id="WP_145370169.1">
    <property type="nucleotide sequence ID" value="NZ_CP036275.1"/>
</dbReference>
<dbReference type="GO" id="GO:0009416">
    <property type="term" value="P:response to light stimulus"/>
    <property type="evidence" value="ECO:0007669"/>
    <property type="project" value="TreeGrafter"/>
</dbReference>
<accession>A0A517Z8X9</accession>
<evidence type="ECO:0000256" key="7">
    <source>
        <dbReference type="ARBA" id="ARBA00033999"/>
    </source>
</evidence>
<dbReference type="SUPFAM" id="SSF48173">
    <property type="entry name" value="Cryptochrome/photolyase FAD-binding domain"/>
    <property type="match status" value="1"/>
</dbReference>
<dbReference type="Pfam" id="PF00875">
    <property type="entry name" value="DNA_photolyase"/>
    <property type="match status" value="1"/>
</dbReference>
<gene>
    <name evidence="12" type="primary">phr</name>
    <name evidence="12" type="ORF">Mal4_32660</name>
</gene>
<evidence type="ECO:0000256" key="1">
    <source>
        <dbReference type="ARBA" id="ARBA00001932"/>
    </source>
</evidence>
<dbReference type="InterPro" id="IPR018394">
    <property type="entry name" value="DNA_photolyase_1_CS_C"/>
</dbReference>
<proteinExistence type="inferred from homology"/>
<evidence type="ECO:0000256" key="9">
    <source>
        <dbReference type="PIRSR" id="PIRSR602081-2"/>
    </source>
</evidence>
<feature type="binding site" evidence="8">
    <location>
        <position position="275"/>
    </location>
    <ligand>
        <name>FAD</name>
        <dbReference type="ChEBI" id="CHEBI:57692"/>
    </ligand>
</feature>
<feature type="binding site" evidence="8">
    <location>
        <begin position="238"/>
        <end position="242"/>
    </location>
    <ligand>
        <name>FAD</name>
        <dbReference type="ChEBI" id="CHEBI:57692"/>
    </ligand>
</feature>
<dbReference type="Pfam" id="PF03441">
    <property type="entry name" value="FAD_binding_7"/>
    <property type="match status" value="1"/>
</dbReference>
<dbReference type="PRINTS" id="PR00147">
    <property type="entry name" value="DNAPHOTLYASE"/>
</dbReference>
<dbReference type="InterPro" id="IPR002081">
    <property type="entry name" value="Cryptochrome/DNA_photolyase_1"/>
</dbReference>
<comment type="cofactor">
    <cofactor evidence="8">
        <name>FAD</name>
        <dbReference type="ChEBI" id="CHEBI:57692"/>
    </cofactor>
    <text evidence="8">Binds 1 FAD per subunit.</text>
</comment>
<comment type="similarity">
    <text evidence="10">Belongs to the DNA photolyase family.</text>
</comment>
<evidence type="ECO:0000256" key="10">
    <source>
        <dbReference type="RuleBase" id="RU004182"/>
    </source>
</evidence>
<dbReference type="InterPro" id="IPR036155">
    <property type="entry name" value="Crypto/Photolyase_N_sf"/>
</dbReference>
<dbReference type="EC" id="4.1.99.3" evidence="2"/>
<evidence type="ECO:0000256" key="4">
    <source>
        <dbReference type="ARBA" id="ARBA00022630"/>
    </source>
</evidence>
<feature type="site" description="Electron transfer via tryptophanyl radical" evidence="9">
    <location>
        <position position="309"/>
    </location>
</feature>
<name>A0A517Z8X9_9PLAN</name>
<feature type="binding site" evidence="8">
    <location>
        <begin position="375"/>
        <end position="377"/>
    </location>
    <ligand>
        <name>FAD</name>
        <dbReference type="ChEBI" id="CHEBI:57692"/>
    </ligand>
</feature>
<feature type="site" description="Electron transfer via tryptophanyl radical" evidence="9">
    <location>
        <position position="385"/>
    </location>
</feature>
<dbReference type="GO" id="GO:0003904">
    <property type="term" value="F:deoxyribodipyrimidine photo-lyase activity"/>
    <property type="evidence" value="ECO:0007669"/>
    <property type="project" value="UniProtKB-EC"/>
</dbReference>
<dbReference type="Proteomes" id="UP000320496">
    <property type="component" value="Chromosome"/>
</dbReference>
<comment type="catalytic activity">
    <reaction evidence="7">
        <text>cyclobutadipyrimidine (in DNA) = 2 pyrimidine residues (in DNA).</text>
        <dbReference type="EC" id="4.1.99.3"/>
    </reaction>
</comment>
<evidence type="ECO:0000256" key="3">
    <source>
        <dbReference type="ARBA" id="ARBA00014046"/>
    </source>
</evidence>
<keyword evidence="13" id="KW-1185">Reference proteome</keyword>
<feature type="site" description="Electron transfer via tryptophanyl radical" evidence="9">
    <location>
        <position position="362"/>
    </location>
</feature>
<sequence length="479" mass="54228">MAEATSIVWLRRDLRLADNPALEFAASHADTVIPLFIWDLDEEGGWSPGEASRWWLHHSLTALDDSLAERGSKLVIRSGNPHEIIADLVDSTGAALVTWNRRYEPAAIEQDRRIKEALKSAGCEVRSFNGSLLREPWEIETGQGEPYKVFTPFWKSLRANLGDVEPYAAPDTVPAPESWPDSMQVDDLNLLPAINWDADFHDAWTPGEAGAQQRLDEFLASRMANYDEMRDRPDRAGTSELSAHLHFGEITPRQIYAEVNHSNLNGRTRKSADVFLSEVGWREFAHHLLYHFPETTDQPLREQFERFPWGNSESALQAWQKGQTGYPIVDAGMRQLWAIGWMHNRVRMIVGSFLTKDLLQPWQQGSKWFWDTLVDADLANNTLGWQWVAGCGADASPFFRVFNPVLQGEKFDPDGEYVRRWVPELADLPNKWIHKPWAASDQVLADAGVTLGETYPEPIVDHSEARKAALAAYNEFKGG</sequence>
<comment type="cofactor">
    <cofactor evidence="1">
        <name>(6R)-5,10-methylene-5,6,7,8-tetrahydrofolate</name>
        <dbReference type="ChEBI" id="CHEBI:15636"/>
    </cofactor>
</comment>